<keyword evidence="7" id="KW-0653">Protein transport</keyword>
<evidence type="ECO:0000256" key="2">
    <source>
        <dbReference type="ARBA" id="ARBA00004572"/>
    </source>
</evidence>
<dbReference type="InterPro" id="IPR010547">
    <property type="entry name" value="TOM20_imprt_rcpt"/>
</dbReference>
<dbReference type="InterPro" id="IPR011990">
    <property type="entry name" value="TPR-like_helical_dom_sf"/>
</dbReference>
<dbReference type="PANTHER" id="PTHR32409:SF3">
    <property type="entry name" value="MITOCHONDRIAL IMPORT RECEPTOR SUBUNIT TOM20-1-RELATED"/>
    <property type="match status" value="1"/>
</dbReference>
<dbReference type="EMBL" id="HBHU01000233">
    <property type="protein sequence ID" value="CAE0006798.1"/>
    <property type="molecule type" value="Transcribed_RNA"/>
</dbReference>
<keyword evidence="11" id="KW-0175">Coiled coil</keyword>
<dbReference type="GO" id="GO:0045040">
    <property type="term" value="P:protein insertion into mitochondrial outer membrane"/>
    <property type="evidence" value="ECO:0007669"/>
    <property type="project" value="InterPro"/>
</dbReference>
<evidence type="ECO:0000256" key="10">
    <source>
        <dbReference type="ARBA" id="ARBA00023136"/>
    </source>
</evidence>
<evidence type="ECO:0000256" key="11">
    <source>
        <dbReference type="SAM" id="Coils"/>
    </source>
</evidence>
<organism evidence="12">
    <name type="scientific">Chloropicon laureae</name>
    <dbReference type="NCBI Taxonomy" id="464258"/>
    <lineage>
        <taxon>Eukaryota</taxon>
        <taxon>Viridiplantae</taxon>
        <taxon>Chlorophyta</taxon>
        <taxon>Chloropicophyceae</taxon>
        <taxon>Chloropicales</taxon>
        <taxon>Chloropicaceae</taxon>
        <taxon>Chloropicon</taxon>
    </lineage>
</organism>
<keyword evidence="4" id="KW-0813">Transport</keyword>
<dbReference type="GO" id="GO:0015031">
    <property type="term" value="P:protein transport"/>
    <property type="evidence" value="ECO:0007669"/>
    <property type="project" value="UniProtKB-KW"/>
</dbReference>
<feature type="coiled-coil region" evidence="11">
    <location>
        <begin position="141"/>
        <end position="168"/>
    </location>
</feature>
<keyword evidence="5" id="KW-0812">Transmembrane</keyword>
<gene>
    <name evidence="12" type="ORF">CLAU1311_LOCUS131</name>
</gene>
<evidence type="ECO:0000256" key="4">
    <source>
        <dbReference type="ARBA" id="ARBA00022448"/>
    </source>
</evidence>
<keyword evidence="9" id="KW-0496">Mitochondrion</keyword>
<dbReference type="Gene3D" id="1.25.40.10">
    <property type="entry name" value="Tetratricopeptide repeat domain"/>
    <property type="match status" value="1"/>
</dbReference>
<comment type="function">
    <text evidence="1">Central component of the receptor complex responsible for the recognition and translocation of cytosolically synthesized mitochondrial preproteins. Together with TOM22 functions as the transit peptide receptor at the surface of the mitochondrion outer membrane and facilitates the movement of preproteins into the translocation pore.</text>
</comment>
<dbReference type="PANTHER" id="PTHR32409">
    <property type="entry name" value="MITOCHONDRIAL IMPORT RECEPTOR SUBUNIT TOM20-1-RELATED"/>
    <property type="match status" value="1"/>
</dbReference>
<comment type="similarity">
    <text evidence="3">Belongs to the Tom20 family.</text>
</comment>
<name>A0A7S2YU29_9CHLO</name>
<evidence type="ECO:0000256" key="7">
    <source>
        <dbReference type="ARBA" id="ARBA00022927"/>
    </source>
</evidence>
<evidence type="ECO:0000256" key="5">
    <source>
        <dbReference type="ARBA" id="ARBA00022692"/>
    </source>
</evidence>
<reference evidence="12" key="1">
    <citation type="submission" date="2021-01" db="EMBL/GenBank/DDBJ databases">
        <authorList>
            <person name="Corre E."/>
            <person name="Pelletier E."/>
            <person name="Niang G."/>
            <person name="Scheremetjew M."/>
            <person name="Finn R."/>
            <person name="Kale V."/>
            <person name="Holt S."/>
            <person name="Cochrane G."/>
            <person name="Meng A."/>
            <person name="Brown T."/>
            <person name="Cohen L."/>
        </authorList>
    </citation>
    <scope>NUCLEOTIDE SEQUENCE</scope>
    <source>
        <strain evidence="12">RCC856</strain>
    </source>
</reference>
<sequence>MAEGAGLAQEELERLIFFEAAKEQAKLEVKKNPKDVQALIRWGGALLELAHLKQGSEAVQCIEEAIEKVESALEIDPRRHEALWCLGNAYTSQGFLHATVQKAQEYFDRAQDCFKKAVKEDPANEVYKKALEMNAKAPQLHAQIQKQLQAQQEQVLAEQQKLAAASTDYLYDVAGWFILVGLGIGLAVLSKATSPPGPGP</sequence>
<proteinExistence type="inferred from homology"/>
<keyword evidence="10" id="KW-0472">Membrane</keyword>
<dbReference type="AlphaFoldDB" id="A0A7S2YU29"/>
<keyword evidence="8" id="KW-1133">Transmembrane helix</keyword>
<dbReference type="SUPFAM" id="SSF48452">
    <property type="entry name" value="TPR-like"/>
    <property type="match status" value="1"/>
</dbReference>
<dbReference type="Pfam" id="PF06552">
    <property type="entry name" value="TOM20_plant"/>
    <property type="match status" value="1"/>
</dbReference>
<evidence type="ECO:0000313" key="12">
    <source>
        <dbReference type="EMBL" id="CAE0006798.1"/>
    </source>
</evidence>
<evidence type="ECO:0000256" key="3">
    <source>
        <dbReference type="ARBA" id="ARBA00005792"/>
    </source>
</evidence>
<protein>
    <recommendedName>
        <fullName evidence="13">Mitochondrial import receptor subunit TOM20</fullName>
    </recommendedName>
</protein>
<evidence type="ECO:0000256" key="9">
    <source>
        <dbReference type="ARBA" id="ARBA00023128"/>
    </source>
</evidence>
<dbReference type="GO" id="GO:0005742">
    <property type="term" value="C:mitochondrial outer membrane translocase complex"/>
    <property type="evidence" value="ECO:0007669"/>
    <property type="project" value="InterPro"/>
</dbReference>
<evidence type="ECO:0008006" key="13">
    <source>
        <dbReference type="Google" id="ProtNLM"/>
    </source>
</evidence>
<evidence type="ECO:0000256" key="1">
    <source>
        <dbReference type="ARBA" id="ARBA00003450"/>
    </source>
</evidence>
<evidence type="ECO:0000256" key="8">
    <source>
        <dbReference type="ARBA" id="ARBA00022989"/>
    </source>
</evidence>
<accession>A0A7S2YU29</accession>
<comment type="subcellular location">
    <subcellularLocation>
        <location evidence="2">Mitochondrion outer membrane</location>
        <topology evidence="2">Single-pass membrane protein</topology>
    </subcellularLocation>
</comment>
<evidence type="ECO:0000256" key="6">
    <source>
        <dbReference type="ARBA" id="ARBA00022787"/>
    </source>
</evidence>
<keyword evidence="6" id="KW-1000">Mitochondrion outer membrane</keyword>